<dbReference type="HAMAP" id="MF_01365_B">
    <property type="entry name" value="Ribosomal_uL6_B"/>
    <property type="match status" value="1"/>
</dbReference>
<keyword evidence="2 4" id="KW-0689">Ribosomal protein</keyword>
<organism evidence="8 9">
    <name type="scientific">Candidatus Uhrbacteria bacterium CG22_combo_CG10-13_8_21_14_all_47_17</name>
    <dbReference type="NCBI Taxonomy" id="1975041"/>
    <lineage>
        <taxon>Bacteria</taxon>
        <taxon>Candidatus Uhriibacteriota</taxon>
    </lineage>
</organism>
<keyword evidence="4 6" id="KW-0699">rRNA-binding</keyword>
<protein>
    <recommendedName>
        <fullName evidence="4">Large ribosomal subunit protein uL6</fullName>
    </recommendedName>
</protein>
<dbReference type="GO" id="GO:0002181">
    <property type="term" value="P:cytoplasmic translation"/>
    <property type="evidence" value="ECO:0007669"/>
    <property type="project" value="TreeGrafter"/>
</dbReference>
<evidence type="ECO:0000313" key="8">
    <source>
        <dbReference type="EMBL" id="PIP60418.1"/>
    </source>
</evidence>
<comment type="function">
    <text evidence="4 6">This protein binds to the 23S rRNA, and is important in its secondary structure. It is located near the subunit interface in the base of the L7/L12 stalk, and near the tRNA binding site of the peptidyltransferase center.</text>
</comment>
<dbReference type="InterPro" id="IPR019906">
    <property type="entry name" value="Ribosomal_uL6_bac-type"/>
</dbReference>
<dbReference type="FunFam" id="3.90.930.12:FF:000001">
    <property type="entry name" value="50S ribosomal protein L6"/>
    <property type="match status" value="1"/>
</dbReference>
<dbReference type="EMBL" id="PCSZ01000063">
    <property type="protein sequence ID" value="PIP60418.1"/>
    <property type="molecule type" value="Genomic_DNA"/>
</dbReference>
<dbReference type="NCBIfam" id="TIGR03654">
    <property type="entry name" value="L6_bact"/>
    <property type="match status" value="1"/>
</dbReference>
<evidence type="ECO:0000256" key="1">
    <source>
        <dbReference type="ARBA" id="ARBA00009356"/>
    </source>
</evidence>
<name>A0A2H0BTV0_9BACT</name>
<dbReference type="AlphaFoldDB" id="A0A2H0BTV0"/>
<feature type="domain" description="Large ribosomal subunit protein uL6 alpha-beta" evidence="7">
    <location>
        <begin position="93"/>
        <end position="166"/>
    </location>
</feature>
<evidence type="ECO:0000256" key="5">
    <source>
        <dbReference type="RuleBase" id="RU003869"/>
    </source>
</evidence>
<reference evidence="8 9" key="1">
    <citation type="submission" date="2017-09" db="EMBL/GenBank/DDBJ databases">
        <title>Depth-based differentiation of microbial function through sediment-hosted aquifers and enrichment of novel symbionts in the deep terrestrial subsurface.</title>
        <authorList>
            <person name="Probst A.J."/>
            <person name="Ladd B."/>
            <person name="Jarett J.K."/>
            <person name="Geller-Mcgrath D.E."/>
            <person name="Sieber C.M."/>
            <person name="Emerson J.B."/>
            <person name="Anantharaman K."/>
            <person name="Thomas B.C."/>
            <person name="Malmstrom R."/>
            <person name="Stieglmeier M."/>
            <person name="Klingl A."/>
            <person name="Woyke T."/>
            <person name="Ryan C.M."/>
            <person name="Banfield J.F."/>
        </authorList>
    </citation>
    <scope>NUCLEOTIDE SEQUENCE [LARGE SCALE GENOMIC DNA]</scope>
    <source>
        <strain evidence="8">CG22_combo_CG10-13_8_21_14_all_47_17</strain>
    </source>
</reference>
<dbReference type="InterPro" id="IPR000702">
    <property type="entry name" value="Ribosomal_uL6-like"/>
</dbReference>
<dbReference type="GO" id="GO:0003735">
    <property type="term" value="F:structural constituent of ribosome"/>
    <property type="evidence" value="ECO:0007669"/>
    <property type="project" value="UniProtKB-UniRule"/>
</dbReference>
<evidence type="ECO:0000256" key="2">
    <source>
        <dbReference type="ARBA" id="ARBA00022980"/>
    </source>
</evidence>
<dbReference type="PIRSF" id="PIRSF002162">
    <property type="entry name" value="Ribosomal_L6"/>
    <property type="match status" value="1"/>
</dbReference>
<dbReference type="PRINTS" id="PR00059">
    <property type="entry name" value="RIBOSOMALL6"/>
</dbReference>
<accession>A0A2H0BTV0</accession>
<evidence type="ECO:0000256" key="4">
    <source>
        <dbReference type="HAMAP-Rule" id="MF_01365"/>
    </source>
</evidence>
<evidence type="ECO:0000259" key="7">
    <source>
        <dbReference type="Pfam" id="PF00347"/>
    </source>
</evidence>
<dbReference type="PANTHER" id="PTHR11655:SF14">
    <property type="entry name" value="LARGE RIBOSOMAL SUBUNIT PROTEIN UL6M"/>
    <property type="match status" value="1"/>
</dbReference>
<comment type="caution">
    <text evidence="8">The sequence shown here is derived from an EMBL/GenBank/DDBJ whole genome shotgun (WGS) entry which is preliminary data.</text>
</comment>
<evidence type="ECO:0000256" key="3">
    <source>
        <dbReference type="ARBA" id="ARBA00023274"/>
    </source>
</evidence>
<feature type="domain" description="Large ribosomal subunit protein uL6 alpha-beta" evidence="7">
    <location>
        <begin position="12"/>
        <end position="84"/>
    </location>
</feature>
<proteinExistence type="inferred from homology"/>
<sequence>MSRIGKQPINLPSGVDLTVDAGKVIVKGPKGTLTVILPPHATVTLESEPRAATISVEDQTDVHQRAIWGLTRQLVSNAVEGVQKPYQKALEFVGVGYRVSVSGRTVMMEVGFSHDVEFPLPDGVDAVAEKQILTLSSIDKQLIGEIAAQIRRIRPPEPYKGKGIKYVDEVIRRKAGKAAKAS</sequence>
<dbReference type="GO" id="GO:0022625">
    <property type="term" value="C:cytosolic large ribosomal subunit"/>
    <property type="evidence" value="ECO:0007669"/>
    <property type="project" value="UniProtKB-UniRule"/>
</dbReference>
<comment type="subunit">
    <text evidence="4">Part of the 50S ribosomal subunit.</text>
</comment>
<keyword evidence="3 4" id="KW-0687">Ribonucleoprotein</keyword>
<dbReference type="PANTHER" id="PTHR11655">
    <property type="entry name" value="60S/50S RIBOSOMAL PROTEIN L6/L9"/>
    <property type="match status" value="1"/>
</dbReference>
<dbReference type="PROSITE" id="PS00525">
    <property type="entry name" value="RIBOSOMAL_L6_1"/>
    <property type="match status" value="1"/>
</dbReference>
<dbReference type="GO" id="GO:0019843">
    <property type="term" value="F:rRNA binding"/>
    <property type="evidence" value="ECO:0007669"/>
    <property type="project" value="UniProtKB-UniRule"/>
</dbReference>
<gene>
    <name evidence="4" type="primary">rplF</name>
    <name evidence="8" type="ORF">COX00_03315</name>
</gene>
<dbReference type="InterPro" id="IPR020040">
    <property type="entry name" value="Ribosomal_uL6_a/b-dom"/>
</dbReference>
<keyword evidence="4 6" id="KW-0694">RNA-binding</keyword>
<evidence type="ECO:0000313" key="9">
    <source>
        <dbReference type="Proteomes" id="UP000231581"/>
    </source>
</evidence>
<dbReference type="Pfam" id="PF00347">
    <property type="entry name" value="Ribosomal_L6"/>
    <property type="match status" value="2"/>
</dbReference>
<comment type="similarity">
    <text evidence="1 4 5">Belongs to the universal ribosomal protein uL6 family.</text>
</comment>
<dbReference type="SUPFAM" id="SSF56053">
    <property type="entry name" value="Ribosomal protein L6"/>
    <property type="match status" value="2"/>
</dbReference>
<dbReference type="Gene3D" id="3.90.930.12">
    <property type="entry name" value="Ribosomal protein L6, alpha-beta domain"/>
    <property type="match status" value="2"/>
</dbReference>
<dbReference type="Proteomes" id="UP000231581">
    <property type="component" value="Unassembled WGS sequence"/>
</dbReference>
<dbReference type="InterPro" id="IPR002358">
    <property type="entry name" value="Ribosomal_uL6_CS"/>
</dbReference>
<evidence type="ECO:0000256" key="6">
    <source>
        <dbReference type="RuleBase" id="RU003870"/>
    </source>
</evidence>
<dbReference type="InterPro" id="IPR036789">
    <property type="entry name" value="Ribosomal_uL6-like_a/b-dom_sf"/>
</dbReference>